<feature type="non-terminal residue" evidence="2">
    <location>
        <position position="1"/>
    </location>
</feature>
<dbReference type="AlphaFoldDB" id="A0A6A5R6W0"/>
<reference evidence="2" key="1">
    <citation type="journal article" date="2020" name="Stud. Mycol.">
        <title>101 Dothideomycetes genomes: a test case for predicting lifestyles and emergence of pathogens.</title>
        <authorList>
            <person name="Haridas S."/>
            <person name="Albert R."/>
            <person name="Binder M."/>
            <person name="Bloem J."/>
            <person name="Labutti K."/>
            <person name="Salamov A."/>
            <person name="Andreopoulos B."/>
            <person name="Baker S."/>
            <person name="Barry K."/>
            <person name="Bills G."/>
            <person name="Bluhm B."/>
            <person name="Cannon C."/>
            <person name="Castanera R."/>
            <person name="Culley D."/>
            <person name="Daum C."/>
            <person name="Ezra D."/>
            <person name="Gonzalez J."/>
            <person name="Henrissat B."/>
            <person name="Kuo A."/>
            <person name="Liang C."/>
            <person name="Lipzen A."/>
            <person name="Lutzoni F."/>
            <person name="Magnuson J."/>
            <person name="Mondo S."/>
            <person name="Nolan M."/>
            <person name="Ohm R."/>
            <person name="Pangilinan J."/>
            <person name="Park H.-J."/>
            <person name="Ramirez L."/>
            <person name="Alfaro M."/>
            <person name="Sun H."/>
            <person name="Tritt A."/>
            <person name="Yoshinaga Y."/>
            <person name="Zwiers L.-H."/>
            <person name="Turgeon B."/>
            <person name="Goodwin S."/>
            <person name="Spatafora J."/>
            <person name="Crous P."/>
            <person name="Grigoriev I."/>
        </authorList>
    </citation>
    <scope>NUCLEOTIDE SEQUENCE</scope>
    <source>
        <strain evidence="2">HMLAC05119</strain>
    </source>
</reference>
<protein>
    <recommendedName>
        <fullName evidence="1">Heterokaryon incompatibility domain-containing protein</fullName>
    </recommendedName>
</protein>
<dbReference type="PANTHER" id="PTHR10622:SF10">
    <property type="entry name" value="HET DOMAIN-CONTAINING PROTEIN"/>
    <property type="match status" value="1"/>
</dbReference>
<feature type="non-terminal residue" evidence="2">
    <location>
        <position position="186"/>
    </location>
</feature>
<evidence type="ECO:0000259" key="1">
    <source>
        <dbReference type="Pfam" id="PF06985"/>
    </source>
</evidence>
<organism evidence="2 3">
    <name type="scientific">Ampelomyces quisqualis</name>
    <name type="common">Powdery mildew agent</name>
    <dbReference type="NCBI Taxonomy" id="50730"/>
    <lineage>
        <taxon>Eukaryota</taxon>
        <taxon>Fungi</taxon>
        <taxon>Dikarya</taxon>
        <taxon>Ascomycota</taxon>
        <taxon>Pezizomycotina</taxon>
        <taxon>Dothideomycetes</taxon>
        <taxon>Pleosporomycetidae</taxon>
        <taxon>Pleosporales</taxon>
        <taxon>Pleosporineae</taxon>
        <taxon>Phaeosphaeriaceae</taxon>
        <taxon>Ampelomyces</taxon>
    </lineage>
</organism>
<dbReference type="Pfam" id="PF06985">
    <property type="entry name" value="HET"/>
    <property type="match status" value="1"/>
</dbReference>
<feature type="domain" description="Heterokaryon incompatibility" evidence="1">
    <location>
        <begin position="2"/>
        <end position="55"/>
    </location>
</feature>
<dbReference type="EMBL" id="ML979132">
    <property type="protein sequence ID" value="KAF1921617.1"/>
    <property type="molecule type" value="Genomic_DNA"/>
</dbReference>
<evidence type="ECO:0000313" key="3">
    <source>
        <dbReference type="Proteomes" id="UP000800096"/>
    </source>
</evidence>
<dbReference type="InterPro" id="IPR010730">
    <property type="entry name" value="HET"/>
</dbReference>
<proteinExistence type="predicted"/>
<gene>
    <name evidence="2" type="ORF">BDU57DRAFT_434652</name>
</gene>
<dbReference type="Proteomes" id="UP000800096">
    <property type="component" value="Unassembled WGS sequence"/>
</dbReference>
<evidence type="ECO:0000313" key="2">
    <source>
        <dbReference type="EMBL" id="KAF1921617.1"/>
    </source>
</evidence>
<accession>A0A6A5R6W0</accession>
<dbReference type="PANTHER" id="PTHR10622">
    <property type="entry name" value="HET DOMAIN-CONTAINING PROTEIN"/>
    <property type="match status" value="1"/>
</dbReference>
<sequence>KLQASCRIASQMGLRYLWIDTCCINKSSSSDVSEAVVSMYDWYANARCCIAFLDDIHVTSDISQSRWFSRGWTLPELIAPEQVIFYSCDWVELGTKSSLSLEVSIATGIEESILWHRNSLSRVCVSEKLSWAARRKTTRPEDESYALMGLFGIRMLPIYGEGRERAFGRLQKEIMQLTADHTLFAW</sequence>
<keyword evidence="3" id="KW-1185">Reference proteome</keyword>
<dbReference type="OrthoDB" id="20872at2759"/>
<name>A0A6A5R6W0_AMPQU</name>